<keyword evidence="2" id="KW-1185">Reference proteome</keyword>
<dbReference type="AlphaFoldDB" id="A0AA38SZY0"/>
<gene>
    <name evidence="1" type="ORF">OSB04_028753</name>
</gene>
<protein>
    <submittedName>
        <fullName evidence="1">Uncharacterized protein</fullName>
    </submittedName>
</protein>
<proteinExistence type="predicted"/>
<evidence type="ECO:0000313" key="2">
    <source>
        <dbReference type="Proteomes" id="UP001172457"/>
    </source>
</evidence>
<accession>A0AA38SZY0</accession>
<dbReference type="EMBL" id="JARYMX010000007">
    <property type="protein sequence ID" value="KAJ9542247.1"/>
    <property type="molecule type" value="Genomic_DNA"/>
</dbReference>
<sequence>MAQPEYSNGSSSTDTDEEWEQDAQTFAMFVQQANASSSIPRSRAPNIDMGWVEANVQLMADYFCDNPTYLDEMFHRSFRMSRHLFIRIMYDLNTRYPYFQQKYDAAGLPNFSPLQKCTAAIRQLAYGISGDAFDDENNVILHVLSMRGSVTYLPFGTPPPPSQHVSIAIVQYVDNNHYIKVVLNGEYPMPTLIHHWTRHRLEEASTWIDSYRRRFDMYEEYIDRVHTSDYMNVGE</sequence>
<organism evidence="1 2">
    <name type="scientific">Centaurea solstitialis</name>
    <name type="common">yellow star-thistle</name>
    <dbReference type="NCBI Taxonomy" id="347529"/>
    <lineage>
        <taxon>Eukaryota</taxon>
        <taxon>Viridiplantae</taxon>
        <taxon>Streptophyta</taxon>
        <taxon>Embryophyta</taxon>
        <taxon>Tracheophyta</taxon>
        <taxon>Spermatophyta</taxon>
        <taxon>Magnoliopsida</taxon>
        <taxon>eudicotyledons</taxon>
        <taxon>Gunneridae</taxon>
        <taxon>Pentapetalae</taxon>
        <taxon>asterids</taxon>
        <taxon>campanulids</taxon>
        <taxon>Asterales</taxon>
        <taxon>Asteraceae</taxon>
        <taxon>Carduoideae</taxon>
        <taxon>Cardueae</taxon>
        <taxon>Centaureinae</taxon>
        <taxon>Centaurea</taxon>
    </lineage>
</organism>
<evidence type="ECO:0000313" key="1">
    <source>
        <dbReference type="EMBL" id="KAJ9542247.1"/>
    </source>
</evidence>
<name>A0AA38SZY0_9ASTR</name>
<dbReference type="PANTHER" id="PTHR47150:SF4">
    <property type="entry name" value="HARBINGER TRANSPOSASE-DERIVED PROTEIN-RELATED"/>
    <property type="match status" value="1"/>
</dbReference>
<dbReference type="Proteomes" id="UP001172457">
    <property type="component" value="Chromosome 7"/>
</dbReference>
<reference evidence="1" key="1">
    <citation type="submission" date="2023-03" db="EMBL/GenBank/DDBJ databases">
        <title>Chromosome-scale reference genome and RAD-based genetic map of yellow starthistle (Centaurea solstitialis) reveal putative structural variation and QTLs associated with invader traits.</title>
        <authorList>
            <person name="Reatini B."/>
            <person name="Cang F.A."/>
            <person name="Jiang Q."/>
            <person name="Mckibben M.T.W."/>
            <person name="Barker M.S."/>
            <person name="Rieseberg L.H."/>
            <person name="Dlugosch K.M."/>
        </authorList>
    </citation>
    <scope>NUCLEOTIDE SEQUENCE</scope>
    <source>
        <strain evidence="1">CAN-66</strain>
        <tissue evidence="1">Leaf</tissue>
    </source>
</reference>
<dbReference type="PANTHER" id="PTHR47150">
    <property type="entry name" value="OS12G0169200 PROTEIN"/>
    <property type="match status" value="1"/>
</dbReference>
<comment type="caution">
    <text evidence="1">The sequence shown here is derived from an EMBL/GenBank/DDBJ whole genome shotgun (WGS) entry which is preliminary data.</text>
</comment>